<dbReference type="SMART" id="SM00248">
    <property type="entry name" value="ANK"/>
    <property type="match status" value="4"/>
</dbReference>
<dbReference type="AlphaFoldDB" id="A0A4U8TAA0"/>
<dbReference type="InterPro" id="IPR002110">
    <property type="entry name" value="Ankyrin_rpt"/>
</dbReference>
<dbReference type="PANTHER" id="PTHR24121:SF23">
    <property type="entry name" value="NO MECHANORECEPTOR POTENTIAL C, ISOFORM H"/>
    <property type="match status" value="1"/>
</dbReference>
<evidence type="ECO:0000313" key="2">
    <source>
        <dbReference type="EMBL" id="TLD96735.1"/>
    </source>
</evidence>
<keyword evidence="1" id="KW-0040">ANK repeat</keyword>
<comment type="caution">
    <text evidence="2">The sequence shown here is derived from an EMBL/GenBank/DDBJ whole genome shotgun (WGS) entry which is preliminary data.</text>
</comment>
<gene>
    <name evidence="2" type="ORF">LS71_003765</name>
</gene>
<dbReference type="OrthoDB" id="5319669at2"/>
<dbReference type="InterPro" id="IPR036770">
    <property type="entry name" value="Ankyrin_rpt-contain_sf"/>
</dbReference>
<protein>
    <submittedName>
        <fullName evidence="2">Ankyrin repeat domain-containing protein</fullName>
    </submittedName>
</protein>
<dbReference type="PANTHER" id="PTHR24121">
    <property type="entry name" value="NO MECHANORECEPTOR POTENTIAL C, ISOFORM D-RELATED"/>
    <property type="match status" value="1"/>
</dbReference>
<dbReference type="Gene3D" id="1.25.40.20">
    <property type="entry name" value="Ankyrin repeat-containing domain"/>
    <property type="match status" value="1"/>
</dbReference>
<dbReference type="EMBL" id="JRPR02000002">
    <property type="protein sequence ID" value="TLD96735.1"/>
    <property type="molecule type" value="Genomic_DNA"/>
</dbReference>
<sequence length="319" mass="36001">MLKVCMLASIYVCCCFGGGLFYQIKDNPPSIEESLQAYLTLDCKNIKTLKGITPHSHYKGKQAILQCQKEQKFLKAIFEDDAPTYTQMIQNNERSKYFLYYTTHTPRLEITPLMVAIIANAPRVFELILADSIKLDVFTIESSAQYDINRVISDEYTALGAFSLHDKVYDTNGVSALDLSAMYHRYEMFAKILQKGAEYLHTKHPQNSGIVTFGDGRILDTMLAFNESFLSTFAGGHILHYAARNGNVELVEYLIVDKKMPIDMLKAGETPLDAALNARNFQHIPQIAVALKLIELGAKPSEANQRRLNKLMKPSQKEE</sequence>
<dbReference type="PROSITE" id="PS50297">
    <property type="entry name" value="ANK_REP_REGION"/>
    <property type="match status" value="1"/>
</dbReference>
<evidence type="ECO:0000256" key="1">
    <source>
        <dbReference type="PROSITE-ProRule" id="PRU00023"/>
    </source>
</evidence>
<organism evidence="2 3">
    <name type="scientific">Helicobacter jaachi</name>
    <dbReference type="NCBI Taxonomy" id="1677920"/>
    <lineage>
        <taxon>Bacteria</taxon>
        <taxon>Pseudomonadati</taxon>
        <taxon>Campylobacterota</taxon>
        <taxon>Epsilonproteobacteria</taxon>
        <taxon>Campylobacterales</taxon>
        <taxon>Helicobacteraceae</taxon>
        <taxon>Helicobacter</taxon>
    </lineage>
</organism>
<keyword evidence="3" id="KW-1185">Reference proteome</keyword>
<dbReference type="RefSeq" id="WP_034352792.1">
    <property type="nucleotide sequence ID" value="NZ_JRPR02000002.1"/>
</dbReference>
<reference evidence="2 3" key="1">
    <citation type="journal article" date="2014" name="Genome Announc.">
        <title>Draft genome sequences of eight enterohepatic helicobacter species isolated from both laboratory and wild rodents.</title>
        <authorList>
            <person name="Sheh A."/>
            <person name="Shen Z."/>
            <person name="Fox J.G."/>
        </authorList>
    </citation>
    <scope>NUCLEOTIDE SEQUENCE [LARGE SCALE GENOMIC DNA]</scope>
    <source>
        <strain evidence="2 3">MIT 09-6949</strain>
    </source>
</reference>
<name>A0A4U8TAA0_9HELI</name>
<feature type="repeat" description="ANK" evidence="1">
    <location>
        <begin position="234"/>
        <end position="255"/>
    </location>
</feature>
<dbReference type="PROSITE" id="PS50088">
    <property type="entry name" value="ANK_REPEAT"/>
    <property type="match status" value="1"/>
</dbReference>
<dbReference type="Proteomes" id="UP000029733">
    <property type="component" value="Unassembled WGS sequence"/>
</dbReference>
<accession>A0A4U8TAA0</accession>
<dbReference type="SUPFAM" id="SSF48403">
    <property type="entry name" value="Ankyrin repeat"/>
    <property type="match status" value="1"/>
</dbReference>
<dbReference type="STRING" id="1677920.LS71_01685"/>
<proteinExistence type="predicted"/>
<dbReference type="Pfam" id="PF13637">
    <property type="entry name" value="Ank_4"/>
    <property type="match status" value="1"/>
</dbReference>
<evidence type="ECO:0000313" key="3">
    <source>
        <dbReference type="Proteomes" id="UP000029733"/>
    </source>
</evidence>